<keyword evidence="2" id="KW-1185">Reference proteome</keyword>
<evidence type="ECO:0000313" key="1">
    <source>
        <dbReference type="EMBL" id="MFD1629581.1"/>
    </source>
</evidence>
<comment type="caution">
    <text evidence="1">The sequence shown here is derived from an EMBL/GenBank/DDBJ whole genome shotgun (WGS) entry which is preliminary data.</text>
</comment>
<dbReference type="EMBL" id="JBHUDG010000005">
    <property type="protein sequence ID" value="MFD1629581.1"/>
    <property type="molecule type" value="Genomic_DNA"/>
</dbReference>
<proteinExistence type="predicted"/>
<protein>
    <submittedName>
        <fullName evidence="1">Uncharacterized protein</fullName>
    </submittedName>
</protein>
<dbReference type="Proteomes" id="UP001597118">
    <property type="component" value="Unassembled WGS sequence"/>
</dbReference>
<organism evidence="1 2">
    <name type="scientific">Pseudopedobacter beijingensis</name>
    <dbReference type="NCBI Taxonomy" id="1207056"/>
    <lineage>
        <taxon>Bacteria</taxon>
        <taxon>Pseudomonadati</taxon>
        <taxon>Bacteroidota</taxon>
        <taxon>Sphingobacteriia</taxon>
        <taxon>Sphingobacteriales</taxon>
        <taxon>Sphingobacteriaceae</taxon>
        <taxon>Pseudopedobacter</taxon>
    </lineage>
</organism>
<evidence type="ECO:0000313" key="2">
    <source>
        <dbReference type="Proteomes" id="UP001597118"/>
    </source>
</evidence>
<sequence length="356" mass="40701">MSIPSSSSVLITDINYASLVLGAYLAQNGISVFMIDNGESIPDNTIFSFDSYALQFLKEAGFQHQQSFNDIFSESKNIITRNLCNISWQTQLSTKQQKGLLWDISLIVNGSSIKHESKTVINGKELLIADNENLTIKNVAILSWKLEGILNNYIHSDILMNQKDEEALLKAYLLKDDSLSSKLRNLFSKPKPSDINLRESKTNLHLSQDRTIEAGDLIPNLDIYDEKTKSMTSFDSWFVPGSLYLIILGTTSQQNLFNIAKWIKTNFPIRLFYIPYSERNDHIFRFFKVVDGEKKTIIIRPDRFIGLILDRIDLEVLDNYLCNFLFFKTKNGMNMPRKFYTSTSSAEILLEEGSKP</sequence>
<name>A0ABW4I9Y9_9SPHI</name>
<accession>A0ABW4I9Y9</accession>
<dbReference type="RefSeq" id="WP_379661961.1">
    <property type="nucleotide sequence ID" value="NZ_JBHUDG010000005.1"/>
</dbReference>
<reference evidence="2" key="1">
    <citation type="journal article" date="2019" name="Int. J. Syst. Evol. Microbiol.">
        <title>The Global Catalogue of Microorganisms (GCM) 10K type strain sequencing project: providing services to taxonomists for standard genome sequencing and annotation.</title>
        <authorList>
            <consortium name="The Broad Institute Genomics Platform"/>
            <consortium name="The Broad Institute Genome Sequencing Center for Infectious Disease"/>
            <person name="Wu L."/>
            <person name="Ma J."/>
        </authorList>
    </citation>
    <scope>NUCLEOTIDE SEQUENCE [LARGE SCALE GENOMIC DNA]</scope>
    <source>
        <strain evidence="2">CCUG 53762</strain>
    </source>
</reference>
<gene>
    <name evidence="1" type="ORF">ACFSAH_06830</name>
</gene>